<proteinExistence type="predicted"/>
<evidence type="ECO:0000313" key="2">
    <source>
        <dbReference type="EMBL" id="KAG0152508.1"/>
    </source>
</evidence>
<keyword evidence="3" id="KW-1185">Reference proteome</keyword>
<dbReference type="AlphaFoldDB" id="A0A9P6NY66"/>
<feature type="compositionally biased region" description="Basic and acidic residues" evidence="1">
    <location>
        <begin position="247"/>
        <end position="256"/>
    </location>
</feature>
<feature type="compositionally biased region" description="Basic and acidic residues" evidence="1">
    <location>
        <begin position="37"/>
        <end position="50"/>
    </location>
</feature>
<feature type="compositionally biased region" description="Polar residues" evidence="1">
    <location>
        <begin position="316"/>
        <end position="330"/>
    </location>
</feature>
<comment type="caution">
    <text evidence="2">The sequence shown here is derived from an EMBL/GenBank/DDBJ whole genome shotgun (WGS) entry which is preliminary data.</text>
</comment>
<dbReference type="Proteomes" id="UP000886653">
    <property type="component" value="Unassembled WGS sequence"/>
</dbReference>
<protein>
    <submittedName>
        <fullName evidence="2">Uncharacterized protein</fullName>
    </submittedName>
</protein>
<sequence>MNPSAWQFRAQEALLQASLDHHSGQKQLKARRTRPKSRPEVSAETRERLEPALQTDPVEPAPQKAPLASPQKNYILPSDRRIQPKLQPKADPKLTSFDEPDYTDSKARVQPGSQNQARRPPELQLYTEYQTHQPPNPTPPVNVPPSQEKGSHNPSAAKDGSDNDPMAESFVDPHLMTDTIQANYGNPSHHPPPNIHHLNNYGGGHLHPYNQEPPEPSTSYAFKPLVYDPEKNPYPPPGAQVDQTNRVQEDEFRSRAENFPVSVPPAAGRSLEWVQAQNAERARGDWPMYPHKISFQNTHPIYPTQSATIPFPVPTIPSTNQAGQTTNSNPPAMPQAQVERQTYGDTPNPNVTVDSHAQYGSQDDPVQLKKRPSKLSKLRRKPSESSQASSTAKRSVSSIDRVKSLLSALQSRRASRDSARSGSVSTQDQGPNTPSSADLEGGGSGRPHTSRLRPMQAQFNRLFRKHNHPDALRRQQRSMLINRDLPKSEQPIKGKGRSLDFSRAAHASQPIIGMHNDETIMNEINVHRATQDGTYGLKPSPSWVFRPQGSDLNQAKPMKGGW</sequence>
<accession>A0A9P6NY66</accession>
<feature type="compositionally biased region" description="Pro residues" evidence="1">
    <location>
        <begin position="134"/>
        <end position="143"/>
    </location>
</feature>
<feature type="region of interest" description="Disordered" evidence="1">
    <location>
        <begin position="310"/>
        <end position="451"/>
    </location>
</feature>
<evidence type="ECO:0000256" key="1">
    <source>
        <dbReference type="SAM" id="MobiDB-lite"/>
    </source>
</evidence>
<feature type="compositionally biased region" description="Polar residues" evidence="1">
    <location>
        <begin position="338"/>
        <end position="361"/>
    </location>
</feature>
<dbReference type="OrthoDB" id="2517631at2759"/>
<gene>
    <name evidence="2" type="ORF">CROQUDRAFT_147546</name>
</gene>
<feature type="compositionally biased region" description="Basic and acidic residues" evidence="1">
    <location>
        <begin position="78"/>
        <end position="92"/>
    </location>
</feature>
<dbReference type="EMBL" id="MU167208">
    <property type="protein sequence ID" value="KAG0152508.1"/>
    <property type="molecule type" value="Genomic_DNA"/>
</dbReference>
<feature type="compositionally biased region" description="Polar residues" evidence="1">
    <location>
        <begin position="387"/>
        <end position="398"/>
    </location>
</feature>
<feature type="compositionally biased region" description="Basic residues" evidence="1">
    <location>
        <begin position="368"/>
        <end position="380"/>
    </location>
</feature>
<name>A0A9P6NY66_9BASI</name>
<organism evidence="2 3">
    <name type="scientific">Cronartium quercuum f. sp. fusiforme G11</name>
    <dbReference type="NCBI Taxonomy" id="708437"/>
    <lineage>
        <taxon>Eukaryota</taxon>
        <taxon>Fungi</taxon>
        <taxon>Dikarya</taxon>
        <taxon>Basidiomycota</taxon>
        <taxon>Pucciniomycotina</taxon>
        <taxon>Pucciniomycetes</taxon>
        <taxon>Pucciniales</taxon>
        <taxon>Coleosporiaceae</taxon>
        <taxon>Cronartium</taxon>
    </lineage>
</organism>
<reference evidence="2" key="1">
    <citation type="submission" date="2013-11" db="EMBL/GenBank/DDBJ databases">
        <title>Genome sequence of the fusiform rust pathogen reveals effectors for host alternation and coevolution with pine.</title>
        <authorList>
            <consortium name="DOE Joint Genome Institute"/>
            <person name="Smith K."/>
            <person name="Pendleton A."/>
            <person name="Kubisiak T."/>
            <person name="Anderson C."/>
            <person name="Salamov A."/>
            <person name="Aerts A."/>
            <person name="Riley R."/>
            <person name="Clum A."/>
            <person name="Lindquist E."/>
            <person name="Ence D."/>
            <person name="Campbell M."/>
            <person name="Kronenberg Z."/>
            <person name="Feau N."/>
            <person name="Dhillon B."/>
            <person name="Hamelin R."/>
            <person name="Burleigh J."/>
            <person name="Smith J."/>
            <person name="Yandell M."/>
            <person name="Nelson C."/>
            <person name="Grigoriev I."/>
            <person name="Davis J."/>
        </authorList>
    </citation>
    <scope>NUCLEOTIDE SEQUENCE</scope>
    <source>
        <strain evidence="2">G11</strain>
    </source>
</reference>
<evidence type="ECO:0000313" key="3">
    <source>
        <dbReference type="Proteomes" id="UP000886653"/>
    </source>
</evidence>
<feature type="region of interest" description="Disordered" evidence="1">
    <location>
        <begin position="17"/>
        <end position="267"/>
    </location>
</feature>
<feature type="compositionally biased region" description="Polar residues" evidence="1">
    <location>
        <begin position="426"/>
        <end position="436"/>
    </location>
</feature>